<gene>
    <name evidence="2" type="ORF">GMARGA_LOCUS40685</name>
</gene>
<keyword evidence="3" id="KW-1185">Reference proteome</keyword>
<dbReference type="SUPFAM" id="SSF56349">
    <property type="entry name" value="DNA breaking-rejoining enzymes"/>
    <property type="match status" value="1"/>
</dbReference>
<keyword evidence="1" id="KW-0233">DNA recombination</keyword>
<sequence>EAQLITIQQLLGHSSVQTTEKYIQYDWATVHADYNRNNYHLKPKNSTIYTPSEVSEFIFNLLKDKIINGVILDPCSGTDPDNPGISYETDEAQKFTANFGGE</sequence>
<evidence type="ECO:0000313" key="3">
    <source>
        <dbReference type="Proteomes" id="UP000789901"/>
    </source>
</evidence>
<accession>A0ABN7XCV5</accession>
<dbReference type="InterPro" id="IPR013762">
    <property type="entry name" value="Integrase-like_cat_sf"/>
</dbReference>
<protein>
    <submittedName>
        <fullName evidence="2">39626_t:CDS:1</fullName>
    </submittedName>
</protein>
<dbReference type="Gene3D" id="1.10.443.10">
    <property type="entry name" value="Intergrase catalytic core"/>
    <property type="match status" value="1"/>
</dbReference>
<evidence type="ECO:0000256" key="1">
    <source>
        <dbReference type="ARBA" id="ARBA00023172"/>
    </source>
</evidence>
<comment type="caution">
    <text evidence="2">The sequence shown here is derived from an EMBL/GenBank/DDBJ whole genome shotgun (WGS) entry which is preliminary data.</text>
</comment>
<organism evidence="2 3">
    <name type="scientific">Gigaspora margarita</name>
    <dbReference type="NCBI Taxonomy" id="4874"/>
    <lineage>
        <taxon>Eukaryota</taxon>
        <taxon>Fungi</taxon>
        <taxon>Fungi incertae sedis</taxon>
        <taxon>Mucoromycota</taxon>
        <taxon>Glomeromycotina</taxon>
        <taxon>Glomeromycetes</taxon>
        <taxon>Diversisporales</taxon>
        <taxon>Gigasporaceae</taxon>
        <taxon>Gigaspora</taxon>
    </lineage>
</organism>
<dbReference type="InterPro" id="IPR011010">
    <property type="entry name" value="DNA_brk_join_enz"/>
</dbReference>
<reference evidence="2 3" key="1">
    <citation type="submission" date="2021-06" db="EMBL/GenBank/DDBJ databases">
        <authorList>
            <person name="Kallberg Y."/>
            <person name="Tangrot J."/>
            <person name="Rosling A."/>
        </authorList>
    </citation>
    <scope>NUCLEOTIDE SEQUENCE [LARGE SCALE GENOMIC DNA]</scope>
    <source>
        <strain evidence="2 3">120-4 pot B 10/14</strain>
    </source>
</reference>
<evidence type="ECO:0000313" key="2">
    <source>
        <dbReference type="EMBL" id="CAG8851340.1"/>
    </source>
</evidence>
<feature type="non-terminal residue" evidence="2">
    <location>
        <position position="1"/>
    </location>
</feature>
<name>A0ABN7XCV5_GIGMA</name>
<dbReference type="EMBL" id="CAJVQB010105575">
    <property type="protein sequence ID" value="CAG8851340.1"/>
    <property type="molecule type" value="Genomic_DNA"/>
</dbReference>
<feature type="non-terminal residue" evidence="2">
    <location>
        <position position="102"/>
    </location>
</feature>
<dbReference type="Proteomes" id="UP000789901">
    <property type="component" value="Unassembled WGS sequence"/>
</dbReference>
<proteinExistence type="predicted"/>